<reference evidence="4" key="1">
    <citation type="journal article" date="2019" name="Int. J. Syst. Evol. Microbiol.">
        <title>The Global Catalogue of Microorganisms (GCM) 10K type strain sequencing project: providing services to taxonomists for standard genome sequencing and annotation.</title>
        <authorList>
            <consortium name="The Broad Institute Genomics Platform"/>
            <consortium name="The Broad Institute Genome Sequencing Center for Infectious Disease"/>
            <person name="Wu L."/>
            <person name="Ma J."/>
        </authorList>
    </citation>
    <scope>NUCLEOTIDE SEQUENCE [LARGE SCALE GENOMIC DNA]</scope>
    <source>
        <strain evidence="4">JCM 16929</strain>
    </source>
</reference>
<dbReference type="InterPro" id="IPR013264">
    <property type="entry name" value="DNAG_N"/>
</dbReference>
<dbReference type="Gene3D" id="3.90.980.10">
    <property type="entry name" value="DNA primase, catalytic core, N-terminal domain"/>
    <property type="match status" value="1"/>
</dbReference>
<evidence type="ECO:0000259" key="2">
    <source>
        <dbReference type="Pfam" id="PF08275"/>
    </source>
</evidence>
<dbReference type="Pfam" id="PF08275">
    <property type="entry name" value="DNAG_N"/>
    <property type="match status" value="1"/>
</dbReference>
<sequence length="69" mass="7378">MRDRVVFGIRNTDGDVVGFTGRAAPGDPDVPKWLNTPPPRSSPRASCCSDSPRTATGSPTELYRSGSKE</sequence>
<feature type="compositionally biased region" description="Low complexity" evidence="1">
    <location>
        <begin position="42"/>
        <end position="53"/>
    </location>
</feature>
<accession>A0ABP6ZDA0</accession>
<name>A0ABP6ZDA0_9ACTN</name>
<keyword evidence="4" id="KW-1185">Reference proteome</keyword>
<evidence type="ECO:0000313" key="3">
    <source>
        <dbReference type="EMBL" id="GAA3604104.1"/>
    </source>
</evidence>
<dbReference type="Proteomes" id="UP001501490">
    <property type="component" value="Unassembled WGS sequence"/>
</dbReference>
<gene>
    <name evidence="3" type="ORF">GCM10022236_02330</name>
</gene>
<comment type="caution">
    <text evidence="3">The sequence shown here is derived from an EMBL/GenBank/DDBJ whole genome shotgun (WGS) entry which is preliminary data.</text>
</comment>
<organism evidence="3 4">
    <name type="scientific">Microlunatus ginsengisoli</name>
    <dbReference type="NCBI Taxonomy" id="363863"/>
    <lineage>
        <taxon>Bacteria</taxon>
        <taxon>Bacillati</taxon>
        <taxon>Actinomycetota</taxon>
        <taxon>Actinomycetes</taxon>
        <taxon>Propionibacteriales</taxon>
        <taxon>Propionibacteriaceae</taxon>
        <taxon>Microlunatus</taxon>
    </lineage>
</organism>
<evidence type="ECO:0000256" key="1">
    <source>
        <dbReference type="SAM" id="MobiDB-lite"/>
    </source>
</evidence>
<dbReference type="EMBL" id="BAABAB010000002">
    <property type="protein sequence ID" value="GAA3604104.1"/>
    <property type="molecule type" value="Genomic_DNA"/>
</dbReference>
<feature type="domain" description="DNA primase DNAG catalytic core N-terminal" evidence="2">
    <location>
        <begin position="2"/>
        <end position="37"/>
    </location>
</feature>
<feature type="region of interest" description="Disordered" evidence="1">
    <location>
        <begin position="18"/>
        <end position="69"/>
    </location>
</feature>
<evidence type="ECO:0000313" key="4">
    <source>
        <dbReference type="Proteomes" id="UP001501490"/>
    </source>
</evidence>
<protein>
    <recommendedName>
        <fullName evidence="2">DNA primase DNAG catalytic core N-terminal domain-containing protein</fullName>
    </recommendedName>
</protein>
<proteinExistence type="predicted"/>
<dbReference type="InterPro" id="IPR037068">
    <property type="entry name" value="DNA_primase_core_N_sf"/>
</dbReference>
<dbReference type="SUPFAM" id="SSF56731">
    <property type="entry name" value="DNA primase core"/>
    <property type="match status" value="1"/>
</dbReference>